<dbReference type="Gene3D" id="2.60.40.3770">
    <property type="match status" value="1"/>
</dbReference>
<feature type="domain" description="Phlebovirus glycoprotein G2 C-terminal" evidence="3">
    <location>
        <begin position="681"/>
        <end position="842"/>
    </location>
</feature>
<dbReference type="WBParaSite" id="HPBE_0001152801-mRNA-1">
    <property type="protein sequence ID" value="HPBE_0001152801-mRNA-1"/>
    <property type="gene ID" value="HPBE_0001152801"/>
</dbReference>
<proteinExistence type="predicted"/>
<dbReference type="Pfam" id="PF19019">
    <property type="entry name" value="Phlebo_G2_C"/>
    <property type="match status" value="1"/>
</dbReference>
<organism evidence="5 6">
    <name type="scientific">Heligmosomoides polygyrus</name>
    <name type="common">Parasitic roundworm</name>
    <dbReference type="NCBI Taxonomy" id="6339"/>
    <lineage>
        <taxon>Eukaryota</taxon>
        <taxon>Metazoa</taxon>
        <taxon>Ecdysozoa</taxon>
        <taxon>Nematoda</taxon>
        <taxon>Chromadorea</taxon>
        <taxon>Rhabditida</taxon>
        <taxon>Rhabditina</taxon>
        <taxon>Rhabditomorpha</taxon>
        <taxon>Strongyloidea</taxon>
        <taxon>Heligmosomidae</taxon>
        <taxon>Heligmosomoides</taxon>
    </lineage>
</organism>
<dbReference type="InterPro" id="IPR043603">
    <property type="entry name" value="Phlebo_G2_C"/>
</dbReference>
<evidence type="ECO:0000313" key="6">
    <source>
        <dbReference type="WBParaSite" id="HPBE_0001152801-mRNA-1"/>
    </source>
</evidence>
<feature type="transmembrane region" description="Helical" evidence="1">
    <location>
        <begin position="808"/>
        <end position="834"/>
    </location>
</feature>
<keyword evidence="5" id="KW-1185">Reference proteome</keyword>
<evidence type="ECO:0000313" key="5">
    <source>
        <dbReference type="Proteomes" id="UP000050761"/>
    </source>
</evidence>
<dbReference type="Proteomes" id="UP000050761">
    <property type="component" value="Unassembled WGS sequence"/>
</dbReference>
<dbReference type="AlphaFoldDB" id="A0A183FTT7"/>
<evidence type="ECO:0000259" key="3">
    <source>
        <dbReference type="Pfam" id="PF19019"/>
    </source>
</evidence>
<protein>
    <submittedName>
        <fullName evidence="6">Phlebovirus_G2 domain-containing protein</fullName>
    </submittedName>
</protein>
<dbReference type="InterPro" id="IPR009878">
    <property type="entry name" value="Phlebovirus_G2_fusion"/>
</dbReference>
<reference evidence="6" key="2">
    <citation type="submission" date="2019-09" db="UniProtKB">
        <authorList>
            <consortium name="WormBaseParasite"/>
        </authorList>
    </citation>
    <scope>IDENTIFICATION</scope>
</reference>
<evidence type="ECO:0000313" key="4">
    <source>
        <dbReference type="EMBL" id="VDO88925.1"/>
    </source>
</evidence>
<sequence length="844" mass="93647">MCGPQCTCPAWSTSCSFSNTSRRKSSKISEVPFEIASYVPQHVCSFSPSKKCDNKKRIGSFNQLELYDGTLIIVPELHIAVREYLDEGDFICFNSKGMQQTPKPPYTGTSYFCNKNECQDNAPLFCTFDTPTATFTTSAGSFVIKAWGVTTKEYFPHLPQLSTDIAISASCIKGGAQVTTNLPIHALETCIRNYCLFITNSSNPQAIFPTSLVAFEYDLRISAWHSGKLVYEQQLHCQPHAICELIRCTICLESLYNPHCWTTLQIATAGAISLLALIGLALLLPLLRATAFLIHLLFRICRAATKRLILNRTTQTRHPSFTPYTGHRRKLLVAAVAIFAKGTMSCSDYISITASELACVTSGNNVTCTFNQATIVTLQPLNQDTCLHMKDTTGKTVGLITIRIRNIYFRCQKRIEFYTRDHRFYSESVHRCRFAGSCGKNTCDNTKTKDRIKEFSHAANNHPGFTFCAASCGCLTCGGCFLCMSSCLFYRYYAYPESSIVYEIFTCPAWELAVEAQIIIQNQDRNQGTFLRLHPGRIARWNKIRMSLLGATVPQLPILSSAFVTDRVRTGIIKQASAGQLITHTIGQLQCVDENEAKKFNCTFPSNVCTCATAITRATCTCSNGNVAELMMKKPLPVVMKNAIIYQNGTSVEAKLSMGTALQLHLVAEDLQLTSIKQNATCTVTVSDVIGCYHCLNGARLELACQSSENTVSAEVTCGHQLQLVTCTKTGHLNRLILNFASPTVNEKCVLACPGGQTEFNIYGSLEYVNDGLLRKEEIVNHNVIDPQFDVNTIISFLKTFISSAIEFVYSFVGLKTIFVLLILIMFCSVFNTLTKQLKTKKKM</sequence>
<keyword evidence="1" id="KW-0472">Membrane</keyword>
<feature type="domain" description="Phlebovirus glycoprotein G2 fusion" evidence="2">
    <location>
        <begin position="346"/>
        <end position="665"/>
    </location>
</feature>
<accession>A0A3P8CXP2</accession>
<reference evidence="4 5" key="1">
    <citation type="submission" date="2018-11" db="EMBL/GenBank/DDBJ databases">
        <authorList>
            <consortium name="Pathogen Informatics"/>
        </authorList>
    </citation>
    <scope>NUCLEOTIDE SEQUENCE [LARGE SCALE GENOMIC DNA]</scope>
</reference>
<feature type="transmembrane region" description="Helical" evidence="1">
    <location>
        <begin position="274"/>
        <end position="298"/>
    </location>
</feature>
<accession>A0A183FTT7</accession>
<keyword evidence="1" id="KW-0812">Transmembrane</keyword>
<gene>
    <name evidence="4" type="ORF">HPBE_LOCUS11529</name>
</gene>
<name>A0A183FTT7_HELPZ</name>
<dbReference type="EMBL" id="UZAH01027138">
    <property type="protein sequence ID" value="VDO88925.1"/>
    <property type="molecule type" value="Genomic_DNA"/>
</dbReference>
<dbReference type="Pfam" id="PF07245">
    <property type="entry name" value="Phlebovirus_G2"/>
    <property type="match status" value="1"/>
</dbReference>
<dbReference type="OrthoDB" id="5869471at2759"/>
<dbReference type="Gene3D" id="2.60.98.50">
    <property type="match status" value="1"/>
</dbReference>
<evidence type="ECO:0000256" key="1">
    <source>
        <dbReference type="SAM" id="Phobius"/>
    </source>
</evidence>
<keyword evidence="1" id="KW-1133">Transmembrane helix</keyword>
<evidence type="ECO:0000259" key="2">
    <source>
        <dbReference type="Pfam" id="PF07245"/>
    </source>
</evidence>